<protein>
    <submittedName>
        <fullName evidence="1">Uncharacterized protein</fullName>
    </submittedName>
</protein>
<gene>
    <name evidence="1" type="ORF">K7B09_12970</name>
</gene>
<feature type="non-terminal residue" evidence="1">
    <location>
        <position position="1"/>
    </location>
</feature>
<dbReference type="Proteomes" id="UP001430290">
    <property type="component" value="Unassembled WGS sequence"/>
</dbReference>
<sequence>YNLTVRSSRRRFMASCYLSASGCCRFGCTSLRRGLTQVLGAMKIDRASIATLLALSTTPLLAYAQEPPQRVSLIQLIAAPEKYEGKLVSLTGYVHLEFEGNGIYLHKDDYQYGLHKNGLWLNASKCESRSKKNFTDGYAYVIGRFTSARQGHMGLWSGELQDVKSCSSWPPFPRGT</sequence>
<comment type="caution">
    <text evidence="1">The sequence shown here is derived from an EMBL/GenBank/DDBJ whole genome shotgun (WGS) entry which is preliminary data.</text>
</comment>
<evidence type="ECO:0000313" key="2">
    <source>
        <dbReference type="Proteomes" id="UP001430290"/>
    </source>
</evidence>
<accession>A0ABS7TH91</accession>
<reference evidence="1" key="1">
    <citation type="submission" date="2021-09" db="EMBL/GenBank/DDBJ databases">
        <authorList>
            <person name="Wu T."/>
            <person name="Guo S.Z."/>
        </authorList>
    </citation>
    <scope>NUCLEOTIDE SEQUENCE</scope>
    <source>
        <strain evidence="1">RSS-23</strain>
    </source>
</reference>
<evidence type="ECO:0000313" key="1">
    <source>
        <dbReference type="EMBL" id="MBZ4187234.1"/>
    </source>
</evidence>
<proteinExistence type="predicted"/>
<dbReference type="RefSeq" id="WP_223629900.1">
    <property type="nucleotide sequence ID" value="NZ_JAIQDJ010000039.1"/>
</dbReference>
<organism evidence="1 2">
    <name type="scientific">Thermomonas beijingensis</name>
    <dbReference type="NCBI Taxonomy" id="2872701"/>
    <lineage>
        <taxon>Bacteria</taxon>
        <taxon>Pseudomonadati</taxon>
        <taxon>Pseudomonadota</taxon>
        <taxon>Gammaproteobacteria</taxon>
        <taxon>Lysobacterales</taxon>
        <taxon>Lysobacteraceae</taxon>
        <taxon>Thermomonas</taxon>
    </lineage>
</organism>
<name>A0ABS7TH91_9GAMM</name>
<dbReference type="EMBL" id="JAIQDJ010000039">
    <property type="protein sequence ID" value="MBZ4187234.1"/>
    <property type="molecule type" value="Genomic_DNA"/>
</dbReference>
<keyword evidence="2" id="KW-1185">Reference proteome</keyword>